<feature type="compositionally biased region" description="Basic and acidic residues" evidence="4">
    <location>
        <begin position="660"/>
        <end position="671"/>
    </location>
</feature>
<evidence type="ECO:0000313" key="6">
    <source>
        <dbReference type="Proteomes" id="UP000235672"/>
    </source>
</evidence>
<gene>
    <name evidence="5" type="ORF">NA56DRAFT_747728</name>
</gene>
<keyword evidence="6" id="KW-1185">Reference proteome</keyword>
<keyword evidence="2 3" id="KW-0040">ANK repeat</keyword>
<dbReference type="Pfam" id="PF00023">
    <property type="entry name" value="Ank"/>
    <property type="match status" value="2"/>
</dbReference>
<dbReference type="PROSITE" id="PS50088">
    <property type="entry name" value="ANK_REPEAT"/>
    <property type="match status" value="1"/>
</dbReference>
<dbReference type="STRING" id="1745343.A0A2J6Q887"/>
<dbReference type="OrthoDB" id="194358at2759"/>
<dbReference type="PROSITE" id="PS50297">
    <property type="entry name" value="ANK_REP_REGION"/>
    <property type="match status" value="1"/>
</dbReference>
<dbReference type="PANTHER" id="PTHR24180">
    <property type="entry name" value="CYCLIN-DEPENDENT KINASE INHIBITOR 2C-RELATED"/>
    <property type="match status" value="1"/>
</dbReference>
<dbReference type="SUPFAM" id="SSF48403">
    <property type="entry name" value="Ankyrin repeat"/>
    <property type="match status" value="1"/>
</dbReference>
<dbReference type="EMBL" id="KZ613477">
    <property type="protein sequence ID" value="PMD22452.1"/>
    <property type="molecule type" value="Genomic_DNA"/>
</dbReference>
<dbReference type="InterPro" id="IPR051637">
    <property type="entry name" value="Ank_repeat_dom-contain_49"/>
</dbReference>
<accession>A0A2J6Q887</accession>
<evidence type="ECO:0000313" key="5">
    <source>
        <dbReference type="EMBL" id="PMD22452.1"/>
    </source>
</evidence>
<keyword evidence="1" id="KW-0677">Repeat</keyword>
<evidence type="ECO:0000256" key="3">
    <source>
        <dbReference type="PROSITE-ProRule" id="PRU00023"/>
    </source>
</evidence>
<feature type="repeat" description="ANK" evidence="3">
    <location>
        <begin position="582"/>
        <end position="614"/>
    </location>
</feature>
<proteinExistence type="predicted"/>
<evidence type="ECO:0000256" key="2">
    <source>
        <dbReference type="ARBA" id="ARBA00023043"/>
    </source>
</evidence>
<dbReference type="Proteomes" id="UP000235672">
    <property type="component" value="Unassembled WGS sequence"/>
</dbReference>
<sequence length="680" mass="76776">MAPARPGGRPRNAWTPSRQRKLVRLYTLTLLKKEEIKKVLEAPHFNPSSSDIQKKLRALFPPDYARDHRKFRPSNHTNMKLRFDHLETIRIHTSCEPRTNSITFREHFTHAFRDYTKLSSYDVPTALSRDLANSEPVYSSLLLLDGSSISTTADGFRTDIIPKTSDSDCPGDSSFEVRDEEGHIAKSPIRPRARNHELSSERASSRNLNIGKQLGHKYSAAYLKHVNSVLRYSSSNSWRSSLGSLSSRASSLMSRTAAHDKSNTVALGLTVEEHKIWKELVHESKLKPPTPSRPHYGIVSPLCRLCCRRDVSGVAVCLECGFTPQHRQAIESASISLVDAGVPPFKNRGDVYNNTPLHCAAASVGHDEFWKIRNIIRHGVDVHRCNTFGETFLHILCRKGPKTRKDTDDFLLLLMELSKDEFNFHRPGYHGRTILHILFQHSDGHVYDDLDLQQIFSIIDPGVNLRDNSGFSIKDYLTTTHEMHMKDKWLQLAALIAPYWDSFSDSTHFLQTEFRSQIEGYLENFLKQGWSPRCLNLIDAAGDTALASLLKNWSYDSNNSILWDAVNQILNSGAMIEMRDRNGDTPLTIAARRGFRSIVLLLLEAGANFHVRSYQGVGILKQVEEAMALAAEDSRLWSRHAWMSSCLVALRDAGAVSSPSDHDEWKSRDVRSLAASPHCS</sequence>
<organism evidence="5 6">
    <name type="scientific">Hyaloscypha hepaticicola</name>
    <dbReference type="NCBI Taxonomy" id="2082293"/>
    <lineage>
        <taxon>Eukaryota</taxon>
        <taxon>Fungi</taxon>
        <taxon>Dikarya</taxon>
        <taxon>Ascomycota</taxon>
        <taxon>Pezizomycotina</taxon>
        <taxon>Leotiomycetes</taxon>
        <taxon>Helotiales</taxon>
        <taxon>Hyaloscyphaceae</taxon>
        <taxon>Hyaloscypha</taxon>
    </lineage>
</organism>
<dbReference type="InterPro" id="IPR002110">
    <property type="entry name" value="Ankyrin_rpt"/>
</dbReference>
<protein>
    <submittedName>
        <fullName evidence="5">Ankyrin</fullName>
    </submittedName>
</protein>
<evidence type="ECO:0000256" key="4">
    <source>
        <dbReference type="SAM" id="MobiDB-lite"/>
    </source>
</evidence>
<reference evidence="5 6" key="1">
    <citation type="submission" date="2016-05" db="EMBL/GenBank/DDBJ databases">
        <title>A degradative enzymes factory behind the ericoid mycorrhizal symbiosis.</title>
        <authorList>
            <consortium name="DOE Joint Genome Institute"/>
            <person name="Martino E."/>
            <person name="Morin E."/>
            <person name="Grelet G."/>
            <person name="Kuo A."/>
            <person name="Kohler A."/>
            <person name="Daghino S."/>
            <person name="Barry K."/>
            <person name="Choi C."/>
            <person name="Cichocki N."/>
            <person name="Clum A."/>
            <person name="Copeland A."/>
            <person name="Hainaut M."/>
            <person name="Haridas S."/>
            <person name="Labutti K."/>
            <person name="Lindquist E."/>
            <person name="Lipzen A."/>
            <person name="Khouja H.-R."/>
            <person name="Murat C."/>
            <person name="Ohm R."/>
            <person name="Olson A."/>
            <person name="Spatafora J."/>
            <person name="Veneault-Fourrey C."/>
            <person name="Henrissat B."/>
            <person name="Grigoriev I."/>
            <person name="Martin F."/>
            <person name="Perotto S."/>
        </authorList>
    </citation>
    <scope>NUCLEOTIDE SEQUENCE [LARGE SCALE GENOMIC DNA]</scope>
    <source>
        <strain evidence="5 6">UAMH 7357</strain>
    </source>
</reference>
<name>A0A2J6Q887_9HELO</name>
<dbReference type="InterPro" id="IPR036770">
    <property type="entry name" value="Ankyrin_rpt-contain_sf"/>
</dbReference>
<dbReference type="PANTHER" id="PTHR24180:SF45">
    <property type="entry name" value="POLY [ADP-RIBOSE] POLYMERASE TANKYRASE"/>
    <property type="match status" value="1"/>
</dbReference>
<dbReference type="Gene3D" id="1.25.40.20">
    <property type="entry name" value="Ankyrin repeat-containing domain"/>
    <property type="match status" value="2"/>
</dbReference>
<dbReference type="SMART" id="SM00248">
    <property type="entry name" value="ANK"/>
    <property type="match status" value="4"/>
</dbReference>
<evidence type="ECO:0000256" key="1">
    <source>
        <dbReference type="ARBA" id="ARBA00022737"/>
    </source>
</evidence>
<feature type="region of interest" description="Disordered" evidence="4">
    <location>
        <begin position="656"/>
        <end position="680"/>
    </location>
</feature>
<dbReference type="AlphaFoldDB" id="A0A2J6Q887"/>